<dbReference type="InterPro" id="IPR000683">
    <property type="entry name" value="Gfo/Idh/MocA-like_OxRdtase_N"/>
</dbReference>
<dbReference type="Gene3D" id="3.40.50.720">
    <property type="entry name" value="NAD(P)-binding Rossmann-like Domain"/>
    <property type="match status" value="1"/>
</dbReference>
<evidence type="ECO:0000259" key="3">
    <source>
        <dbReference type="Pfam" id="PF02894"/>
    </source>
</evidence>
<sequence>MTDTLKVAVVGAGRWGAHHARIFARRPDTQLVAVVGRNPDKVRQRAAEHNTRPYTDLGLMMNETAPDLVTVCLPNEDHYATTLQLIEAGADLLVEKPLVFDLAEADHLLHRAMEKGNFFAINFNHRYGEPFLRAKAAIDAGTLGDLVFLSWRFGGEANYGRSPHANLIETQCHGFDMLEHLAGPIKSVMAQMTSKTYGAYSSLAVAVEFDCGAVGTLLGSYDSSYAYPDSQLVEVNGTRGRATIHDTVRRLTLSTAGDEERRVWEAGYFNDEARSFQSTFDRHVDDLMAALRSGAPPPIHASAGRRALQVAGAVIQSFEQGKRVHVADIG</sequence>
<dbReference type="SUPFAM" id="SSF55347">
    <property type="entry name" value="Glyceraldehyde-3-phosphate dehydrogenase-like, C-terminal domain"/>
    <property type="match status" value="1"/>
</dbReference>
<feature type="domain" description="Gfo/Idh/MocA-like oxidoreductase N-terminal" evidence="2">
    <location>
        <begin position="5"/>
        <end position="122"/>
    </location>
</feature>
<evidence type="ECO:0000256" key="1">
    <source>
        <dbReference type="ARBA" id="ARBA00010928"/>
    </source>
</evidence>
<evidence type="ECO:0000313" key="4">
    <source>
        <dbReference type="EMBL" id="CAA9414351.1"/>
    </source>
</evidence>
<dbReference type="GO" id="GO:0016491">
    <property type="term" value="F:oxidoreductase activity"/>
    <property type="evidence" value="ECO:0007669"/>
    <property type="project" value="UniProtKB-KW"/>
</dbReference>
<comment type="similarity">
    <text evidence="1">Belongs to the Gfo/Idh/MocA family.</text>
</comment>
<keyword evidence="4" id="KW-0560">Oxidoreductase</keyword>
<dbReference type="Pfam" id="PF02894">
    <property type="entry name" value="GFO_IDH_MocA_C"/>
    <property type="match status" value="1"/>
</dbReference>
<dbReference type="SUPFAM" id="SSF51735">
    <property type="entry name" value="NAD(P)-binding Rossmann-fold domains"/>
    <property type="match status" value="1"/>
</dbReference>
<dbReference type="AlphaFoldDB" id="A0A6J4PH47"/>
<gene>
    <name evidence="4" type="ORF">AVDCRST_MAG75-2992</name>
</gene>
<feature type="domain" description="Gfo/Idh/MocA-like oxidoreductase C-terminal" evidence="3">
    <location>
        <begin position="167"/>
        <end position="325"/>
    </location>
</feature>
<dbReference type="EC" id="1.-.-.-" evidence="4"/>
<reference evidence="4" key="1">
    <citation type="submission" date="2020-02" db="EMBL/GenBank/DDBJ databases">
        <authorList>
            <person name="Meier V. D."/>
        </authorList>
    </citation>
    <scope>NUCLEOTIDE SEQUENCE</scope>
    <source>
        <strain evidence="4">AVDCRST_MAG75</strain>
    </source>
</reference>
<evidence type="ECO:0000259" key="2">
    <source>
        <dbReference type="Pfam" id="PF01408"/>
    </source>
</evidence>
<dbReference type="PANTHER" id="PTHR43377">
    <property type="entry name" value="BILIVERDIN REDUCTASE A"/>
    <property type="match status" value="1"/>
</dbReference>
<dbReference type="Gene3D" id="3.30.360.10">
    <property type="entry name" value="Dihydrodipicolinate Reductase, domain 2"/>
    <property type="match status" value="1"/>
</dbReference>
<dbReference type="PANTHER" id="PTHR43377:SF1">
    <property type="entry name" value="BILIVERDIN REDUCTASE A"/>
    <property type="match status" value="1"/>
</dbReference>
<dbReference type="InterPro" id="IPR004104">
    <property type="entry name" value="Gfo/Idh/MocA-like_OxRdtase_C"/>
</dbReference>
<proteinExistence type="inferred from homology"/>
<accession>A0A6J4PH47</accession>
<dbReference type="Pfam" id="PF01408">
    <property type="entry name" value="GFO_IDH_MocA"/>
    <property type="match status" value="1"/>
</dbReference>
<dbReference type="InterPro" id="IPR036291">
    <property type="entry name" value="NAD(P)-bd_dom_sf"/>
</dbReference>
<protein>
    <submittedName>
        <fullName evidence="4">Oxidoreductase YcjS (EC, NADH-binding)</fullName>
        <ecNumber evidence="4">1.-.-.-</ecNumber>
    </submittedName>
</protein>
<dbReference type="EMBL" id="CADCUO010000213">
    <property type="protein sequence ID" value="CAA9414351.1"/>
    <property type="molecule type" value="Genomic_DNA"/>
</dbReference>
<organism evidence="4">
    <name type="scientific">uncultured Propionibacteriaceae bacterium</name>
    <dbReference type="NCBI Taxonomy" id="257457"/>
    <lineage>
        <taxon>Bacteria</taxon>
        <taxon>Bacillati</taxon>
        <taxon>Actinomycetota</taxon>
        <taxon>Actinomycetes</taxon>
        <taxon>Propionibacteriales</taxon>
        <taxon>Propionibacteriaceae</taxon>
        <taxon>environmental samples</taxon>
    </lineage>
</organism>
<dbReference type="GO" id="GO:0000166">
    <property type="term" value="F:nucleotide binding"/>
    <property type="evidence" value="ECO:0007669"/>
    <property type="project" value="InterPro"/>
</dbReference>
<dbReference type="InterPro" id="IPR051450">
    <property type="entry name" value="Gfo/Idh/MocA_Oxidoreductases"/>
</dbReference>
<name>A0A6J4PH47_9ACTN</name>